<evidence type="ECO:0000313" key="5">
    <source>
        <dbReference type="Proteomes" id="UP000646540"/>
    </source>
</evidence>
<accession>A0A5Q9LI63</accession>
<evidence type="ECO:0000313" key="2">
    <source>
        <dbReference type="EMBL" id="MBC5045458.1"/>
    </source>
</evidence>
<reference evidence="2" key="2">
    <citation type="submission" date="2020-08" db="EMBL/GenBank/DDBJ databases">
        <title>Genomic evolution and epidemiology of Klebsiella pneumoniae from a major hospital in Beijing, China, over a fifteen-year period: dissemination of known and novel high-risk clones.</title>
        <authorList>
            <person name="Palmieri M."/>
        </authorList>
    </citation>
    <scope>NUCLEOTIDE SEQUENCE</scope>
    <source>
        <strain evidence="2">K7050</strain>
    </source>
</reference>
<proteinExistence type="predicted"/>
<accession>A0A1C3Q7K1</accession>
<dbReference type="RefSeq" id="WP_017900537.1">
    <property type="nucleotide sequence ID" value="NZ_AP021950.1"/>
</dbReference>
<dbReference type="Proteomes" id="UP000646540">
    <property type="component" value="Unassembled WGS sequence"/>
</dbReference>
<dbReference type="AlphaFoldDB" id="A0A1C3Q7K1"/>
<gene>
    <name evidence="2" type="ORF">H8L09_08780</name>
    <name evidence="3" type="ORF">SAMEA23995918_03909</name>
</gene>
<organism evidence="2 5">
    <name type="scientific">Klebsiella quasipneumoniae</name>
    <dbReference type="NCBI Taxonomy" id="1463165"/>
    <lineage>
        <taxon>Bacteria</taxon>
        <taxon>Pseudomonadati</taxon>
        <taxon>Pseudomonadota</taxon>
        <taxon>Gammaproteobacteria</taxon>
        <taxon>Enterobacterales</taxon>
        <taxon>Enterobacteriaceae</taxon>
        <taxon>Klebsiella/Raoultella group</taxon>
        <taxon>Klebsiella</taxon>
        <taxon>Klebsiella pneumoniae complex</taxon>
    </lineage>
</organism>
<dbReference type="EMBL" id="JACNQW010000005">
    <property type="protein sequence ID" value="MBC5045458.1"/>
    <property type="molecule type" value="Genomic_DNA"/>
</dbReference>
<dbReference type="Proteomes" id="UP000252079">
    <property type="component" value="Unassembled WGS sequence"/>
</dbReference>
<evidence type="ECO:0000313" key="4">
    <source>
        <dbReference type="Proteomes" id="UP000252079"/>
    </source>
</evidence>
<reference evidence="3 4" key="1">
    <citation type="submission" date="2018-07" db="EMBL/GenBank/DDBJ databases">
        <authorList>
            <consortium name="Pathogen Informatics"/>
        </authorList>
    </citation>
    <scope>NUCLEOTIDE SEQUENCE [LARGE SCALE GENOMIC DNA]</scope>
    <source>
        <strain evidence="3 4">4300STDY6636950</strain>
    </source>
</reference>
<name>A0A1C3Q7K1_9ENTR</name>
<protein>
    <submittedName>
        <fullName evidence="2">Uncharacterized protein</fullName>
    </submittedName>
</protein>
<evidence type="ECO:0000256" key="1">
    <source>
        <dbReference type="SAM" id="MobiDB-lite"/>
    </source>
</evidence>
<comment type="caution">
    <text evidence="2">The sequence shown here is derived from an EMBL/GenBank/DDBJ whole genome shotgun (WGS) entry which is preliminary data.</text>
</comment>
<evidence type="ECO:0000313" key="3">
    <source>
        <dbReference type="EMBL" id="SSF99990.1"/>
    </source>
</evidence>
<feature type="region of interest" description="Disordered" evidence="1">
    <location>
        <begin position="1"/>
        <end position="48"/>
    </location>
</feature>
<sequence length="48" mass="5556">MSTTSHPHDEERGKHPAREAPDEHGEVPRKRDDSEDDKTDPYHPHDGR</sequence>
<dbReference type="EMBL" id="UFBM01000031">
    <property type="protein sequence ID" value="SSF99990.1"/>
    <property type="molecule type" value="Genomic_DNA"/>
</dbReference>